<protein>
    <submittedName>
        <fullName evidence="1">Uncharacterized protein</fullName>
    </submittedName>
</protein>
<evidence type="ECO:0000313" key="1">
    <source>
        <dbReference type="EMBL" id="GAA0779099.1"/>
    </source>
</evidence>
<sequence length="52" mass="6373">MFKEKTYNKNNCKNSDFKYNYKCQCYTHEYMGIARIVKSQPYPKQPSFSWSF</sequence>
<dbReference type="Proteomes" id="UP001501047">
    <property type="component" value="Unassembled WGS sequence"/>
</dbReference>
<evidence type="ECO:0000313" key="2">
    <source>
        <dbReference type="Proteomes" id="UP001501047"/>
    </source>
</evidence>
<comment type="caution">
    <text evidence="1">The sequence shown here is derived from an EMBL/GenBank/DDBJ whole genome shotgun (WGS) entry which is preliminary data.</text>
</comment>
<gene>
    <name evidence="1" type="ORF">GCM10008908_37080</name>
</gene>
<dbReference type="EMBL" id="BAAACI010000011">
    <property type="protein sequence ID" value="GAA0779099.1"/>
    <property type="molecule type" value="Genomic_DNA"/>
</dbReference>
<keyword evidence="2" id="KW-1185">Reference proteome</keyword>
<organism evidence="1 2">
    <name type="scientific">Clostridium subterminale</name>
    <dbReference type="NCBI Taxonomy" id="1550"/>
    <lineage>
        <taxon>Bacteria</taxon>
        <taxon>Bacillati</taxon>
        <taxon>Bacillota</taxon>
        <taxon>Clostridia</taxon>
        <taxon>Eubacteriales</taxon>
        <taxon>Clostridiaceae</taxon>
        <taxon>Clostridium</taxon>
    </lineage>
</organism>
<name>A0ABN1KZ79_CLOSU</name>
<reference evidence="1 2" key="1">
    <citation type="journal article" date="2019" name="Int. J. Syst. Evol. Microbiol.">
        <title>The Global Catalogue of Microorganisms (GCM) 10K type strain sequencing project: providing services to taxonomists for standard genome sequencing and annotation.</title>
        <authorList>
            <consortium name="The Broad Institute Genomics Platform"/>
            <consortium name="The Broad Institute Genome Sequencing Center for Infectious Disease"/>
            <person name="Wu L."/>
            <person name="Ma J."/>
        </authorList>
    </citation>
    <scope>NUCLEOTIDE SEQUENCE [LARGE SCALE GENOMIC DNA]</scope>
    <source>
        <strain evidence="1 2">JCM 1417</strain>
    </source>
</reference>
<accession>A0ABN1KZ79</accession>
<proteinExistence type="predicted"/>